<comment type="catalytic activity">
    <reaction evidence="4">
        <text>an aldehyde + NAD(+) + H2O = a carboxylate + NADH + 2 H(+)</text>
        <dbReference type="Rhea" id="RHEA:16185"/>
        <dbReference type="ChEBI" id="CHEBI:15377"/>
        <dbReference type="ChEBI" id="CHEBI:15378"/>
        <dbReference type="ChEBI" id="CHEBI:17478"/>
        <dbReference type="ChEBI" id="CHEBI:29067"/>
        <dbReference type="ChEBI" id="CHEBI:57540"/>
        <dbReference type="ChEBI" id="CHEBI:57945"/>
        <dbReference type="EC" id="1.2.1.3"/>
    </reaction>
</comment>
<dbReference type="EMBL" id="FUUY01000001">
    <property type="protein sequence ID" value="SJX20694.1"/>
    <property type="molecule type" value="Genomic_DNA"/>
</dbReference>
<name>A0A1R7Q8W4_ACIJO</name>
<dbReference type="InterPro" id="IPR015590">
    <property type="entry name" value="Aldehyde_DH_dom"/>
</dbReference>
<dbReference type="Proteomes" id="UP000196240">
    <property type="component" value="Unassembled WGS sequence"/>
</dbReference>
<dbReference type="PANTHER" id="PTHR42804">
    <property type="entry name" value="ALDEHYDE DEHYDROGENASE"/>
    <property type="match status" value="1"/>
</dbReference>
<dbReference type="PROSITE" id="PS00687">
    <property type="entry name" value="ALDEHYDE_DEHYDR_GLU"/>
    <property type="match status" value="1"/>
</dbReference>
<reference evidence="8 9" key="1">
    <citation type="submission" date="2017-02" db="EMBL/GenBank/DDBJ databases">
        <authorList>
            <person name="Peterson S.W."/>
        </authorList>
    </citation>
    <scope>NUCLEOTIDE SEQUENCE [LARGE SCALE GENOMIC DNA]</scope>
    <source>
        <strain evidence="8">C6</strain>
    </source>
</reference>
<dbReference type="InterPro" id="IPR016161">
    <property type="entry name" value="Ald_DH/histidinol_DH"/>
</dbReference>
<dbReference type="Pfam" id="PF00171">
    <property type="entry name" value="Aldedh"/>
    <property type="match status" value="1"/>
</dbReference>
<evidence type="ECO:0000256" key="6">
    <source>
        <dbReference type="RuleBase" id="RU003345"/>
    </source>
</evidence>
<feature type="domain" description="Aldehyde dehydrogenase" evidence="7">
    <location>
        <begin position="9"/>
        <end position="466"/>
    </location>
</feature>
<dbReference type="FunFam" id="3.40.605.10:FF:000007">
    <property type="entry name" value="NAD/NADP-dependent betaine aldehyde dehydrogenase"/>
    <property type="match status" value="1"/>
</dbReference>
<evidence type="ECO:0000256" key="3">
    <source>
        <dbReference type="ARBA" id="ARBA00024226"/>
    </source>
</evidence>
<sequence>MKNYINGQWTATTGNTEIAVINPRSEQALAHFVTASTEDVDAAVEAANQALASWSNTSAAERAVWLNKIADAIEQSKDKLVELSHSNNGKSLGQAQVDVDNSVKCYRYYADLVQKFAFTKTSSTDHGTELTHQQNPVGVVALITPWNFPLITSAWKIAPALAAGCTLVFKPSELVPLPELEFMKLLNQMNFPHGVFNLVLGDAIAAEHLVRHPEVQKVSFTGSTEIGIQVMQAAATSVKRVTLELGGKSAFLVLADADIDDAVEKAVGGMFYNAGQMCSAMSRVLVHESVADVFYQKLKQVTESILLGQEAEGQFSMGPMTTHKQFKKVHEYLALAEQEQLTALIDVNNIACPAQGFYIRPQIYIDVPTNSRLWKEEVFGPVMCCRTFGTEDEAVQVANDSDFGLAATIMTGSVEQGKSIAKRLRAGHIWINSFQMIHPSSLWGGFKKSGTGRELGESGMQSYLEENVITI</sequence>
<dbReference type="InterPro" id="IPR016162">
    <property type="entry name" value="Ald_DH_N"/>
</dbReference>
<feature type="active site" evidence="5">
    <location>
        <position position="244"/>
    </location>
</feature>
<evidence type="ECO:0000256" key="2">
    <source>
        <dbReference type="ARBA" id="ARBA00023002"/>
    </source>
</evidence>
<dbReference type="RefSeq" id="WP_087010711.1">
    <property type="nucleotide sequence ID" value="NZ_FUUY01000001.1"/>
</dbReference>
<dbReference type="EC" id="1.2.1.3" evidence="3"/>
<dbReference type="SUPFAM" id="SSF53720">
    <property type="entry name" value="ALDH-like"/>
    <property type="match status" value="1"/>
</dbReference>
<protein>
    <recommendedName>
        <fullName evidence="3">aldehyde dehydrogenase (NAD(+))</fullName>
        <ecNumber evidence="3">1.2.1.3</ecNumber>
    </recommendedName>
</protein>
<evidence type="ECO:0000256" key="1">
    <source>
        <dbReference type="ARBA" id="ARBA00009986"/>
    </source>
</evidence>
<dbReference type="Gene3D" id="3.40.605.10">
    <property type="entry name" value="Aldehyde Dehydrogenase, Chain A, domain 1"/>
    <property type="match status" value="1"/>
</dbReference>
<evidence type="ECO:0000313" key="8">
    <source>
        <dbReference type="EMBL" id="SJX20694.1"/>
    </source>
</evidence>
<dbReference type="PROSITE" id="PS00070">
    <property type="entry name" value="ALDEHYDE_DEHYDR_CYS"/>
    <property type="match status" value="1"/>
</dbReference>
<dbReference type="InterPro" id="IPR016163">
    <property type="entry name" value="Ald_DH_C"/>
</dbReference>
<dbReference type="Gene3D" id="3.40.309.10">
    <property type="entry name" value="Aldehyde Dehydrogenase, Chain A, domain 2"/>
    <property type="match status" value="1"/>
</dbReference>
<accession>A0A1R7Q8W4</accession>
<evidence type="ECO:0000256" key="4">
    <source>
        <dbReference type="ARBA" id="ARBA00049194"/>
    </source>
</evidence>
<dbReference type="InterPro" id="IPR016160">
    <property type="entry name" value="Ald_DH_CS_CYS"/>
</dbReference>
<gene>
    <name evidence="8" type="primary">gbsA</name>
    <name evidence="8" type="ORF">ACNJC6_00291</name>
</gene>
<keyword evidence="2 6" id="KW-0560">Oxidoreductase</keyword>
<organism evidence="8 9">
    <name type="scientific">Acinetobacter johnsonii</name>
    <dbReference type="NCBI Taxonomy" id="40214"/>
    <lineage>
        <taxon>Bacteria</taxon>
        <taxon>Pseudomonadati</taxon>
        <taxon>Pseudomonadota</taxon>
        <taxon>Gammaproteobacteria</taxon>
        <taxon>Moraxellales</taxon>
        <taxon>Moraxellaceae</taxon>
        <taxon>Acinetobacter</taxon>
    </lineage>
</organism>
<dbReference type="GO" id="GO:0004029">
    <property type="term" value="F:aldehyde dehydrogenase (NAD+) activity"/>
    <property type="evidence" value="ECO:0007669"/>
    <property type="project" value="UniProtKB-EC"/>
</dbReference>
<proteinExistence type="inferred from homology"/>
<dbReference type="InterPro" id="IPR029510">
    <property type="entry name" value="Ald_DH_CS_GLU"/>
</dbReference>
<dbReference type="PANTHER" id="PTHR42804:SF1">
    <property type="entry name" value="ALDEHYDE DEHYDROGENASE-RELATED"/>
    <property type="match status" value="1"/>
</dbReference>
<evidence type="ECO:0000313" key="9">
    <source>
        <dbReference type="Proteomes" id="UP000196240"/>
    </source>
</evidence>
<dbReference type="FunFam" id="3.40.309.10:FF:000012">
    <property type="entry name" value="Betaine aldehyde dehydrogenase"/>
    <property type="match status" value="1"/>
</dbReference>
<dbReference type="AlphaFoldDB" id="A0A1R7Q8W4"/>
<evidence type="ECO:0000256" key="5">
    <source>
        <dbReference type="PROSITE-ProRule" id="PRU10007"/>
    </source>
</evidence>
<evidence type="ECO:0000259" key="7">
    <source>
        <dbReference type="Pfam" id="PF00171"/>
    </source>
</evidence>
<comment type="similarity">
    <text evidence="1 6">Belongs to the aldehyde dehydrogenase family.</text>
</comment>